<reference evidence="2 3" key="1">
    <citation type="submission" date="2018-03" db="EMBL/GenBank/DDBJ databases">
        <title>Brevisbacillus phylogenomics.</title>
        <authorList>
            <person name="Dunlap C."/>
        </authorList>
    </citation>
    <scope>NUCLEOTIDE SEQUENCE [LARGE SCALE GENOMIC DNA]</scope>
    <source>
        <strain evidence="2 3">NRRL NRS-1210</strain>
    </source>
</reference>
<dbReference type="InterPro" id="IPR029044">
    <property type="entry name" value="Nucleotide-diphossugar_trans"/>
</dbReference>
<dbReference type="Pfam" id="PF00535">
    <property type="entry name" value="Glycos_transf_2"/>
    <property type="match status" value="1"/>
</dbReference>
<dbReference type="OrthoDB" id="9815923at2"/>
<evidence type="ECO:0000313" key="3">
    <source>
        <dbReference type="Proteomes" id="UP000240419"/>
    </source>
</evidence>
<dbReference type="GO" id="GO:0016740">
    <property type="term" value="F:transferase activity"/>
    <property type="evidence" value="ECO:0007669"/>
    <property type="project" value="UniProtKB-KW"/>
</dbReference>
<sequence>MFTVSLCMIVRDEEESLGRCLSTVYDLVDEIIIVDTGSTDRTKEIALTYGAQLFDFTWVDDFSAARNFAFAQAQMTYILWLDADDVLLEVDRERFVALKTTDNFDYDSVSMPYHLMVDERGQPVQSLRRNRLVRRKCDFVWHGAVHEYLAVTGEILHSEIAVTHQKNKPYTDRNLQIYVKRKEKGEVFDPRDQFYFANELFDHAKYEEAAEQYQLFLDGGLGWIEDQLWACQKQSECYAHLKQPEKQIQSLTRTLAIDLPRAEICCRMGAFFVEKQDFPKAIYWYRQATLLERPQGSMGKVDESAWTWLPHIQLCFCYDRIGDQRKAKIHHDMAKLYYPTHPSVAYNEAYFARLEELNSVEQ</sequence>
<gene>
    <name evidence="2" type="ORF">C7R93_17325</name>
</gene>
<comment type="caution">
    <text evidence="2">The sequence shown here is derived from an EMBL/GenBank/DDBJ whole genome shotgun (WGS) entry which is preliminary data.</text>
</comment>
<dbReference type="CDD" id="cd02511">
    <property type="entry name" value="Beta4Glucosyltransferase"/>
    <property type="match status" value="1"/>
</dbReference>
<keyword evidence="2" id="KW-0808">Transferase</keyword>
<dbReference type="AlphaFoldDB" id="A0A2P7V3G4"/>
<dbReference type="EMBL" id="PXZM01000028">
    <property type="protein sequence ID" value="PSJ93748.1"/>
    <property type="molecule type" value="Genomic_DNA"/>
</dbReference>
<organism evidence="2 3">
    <name type="scientific">Brevibacillus fortis</name>
    <dbReference type="NCBI Taxonomy" id="2126352"/>
    <lineage>
        <taxon>Bacteria</taxon>
        <taxon>Bacillati</taxon>
        <taxon>Bacillota</taxon>
        <taxon>Bacilli</taxon>
        <taxon>Bacillales</taxon>
        <taxon>Paenibacillaceae</taxon>
        <taxon>Brevibacillus</taxon>
    </lineage>
</organism>
<dbReference type="PANTHER" id="PTHR43630">
    <property type="entry name" value="POLY-BETA-1,6-N-ACETYL-D-GLUCOSAMINE SYNTHASE"/>
    <property type="match status" value="1"/>
</dbReference>
<dbReference type="InterPro" id="IPR011990">
    <property type="entry name" value="TPR-like_helical_dom_sf"/>
</dbReference>
<dbReference type="Gene3D" id="1.25.40.10">
    <property type="entry name" value="Tetratricopeptide repeat domain"/>
    <property type="match status" value="1"/>
</dbReference>
<dbReference type="InterPro" id="IPR001173">
    <property type="entry name" value="Glyco_trans_2-like"/>
</dbReference>
<dbReference type="Gene3D" id="3.90.550.10">
    <property type="entry name" value="Spore Coat Polysaccharide Biosynthesis Protein SpsA, Chain A"/>
    <property type="match status" value="1"/>
</dbReference>
<dbReference type="PANTHER" id="PTHR43630:SF2">
    <property type="entry name" value="GLYCOSYLTRANSFERASE"/>
    <property type="match status" value="1"/>
</dbReference>
<dbReference type="Proteomes" id="UP000240419">
    <property type="component" value="Unassembled WGS sequence"/>
</dbReference>
<dbReference type="RefSeq" id="WP_106839994.1">
    <property type="nucleotide sequence ID" value="NZ_JBCNIW010000011.1"/>
</dbReference>
<dbReference type="SUPFAM" id="SSF48452">
    <property type="entry name" value="TPR-like"/>
    <property type="match status" value="1"/>
</dbReference>
<name>A0A2P7V3G4_9BACL</name>
<evidence type="ECO:0000313" key="2">
    <source>
        <dbReference type="EMBL" id="PSJ93748.1"/>
    </source>
</evidence>
<keyword evidence="3" id="KW-1185">Reference proteome</keyword>
<accession>A0A2P7V3G4</accession>
<protein>
    <submittedName>
        <fullName evidence="2">Glycosyl transferase</fullName>
    </submittedName>
</protein>
<proteinExistence type="predicted"/>
<feature type="domain" description="Glycosyltransferase 2-like" evidence="1">
    <location>
        <begin position="5"/>
        <end position="141"/>
    </location>
</feature>
<evidence type="ECO:0000259" key="1">
    <source>
        <dbReference type="Pfam" id="PF00535"/>
    </source>
</evidence>
<dbReference type="SUPFAM" id="SSF53448">
    <property type="entry name" value="Nucleotide-diphospho-sugar transferases"/>
    <property type="match status" value="1"/>
</dbReference>